<feature type="region of interest" description="Disordered" evidence="2">
    <location>
        <begin position="437"/>
        <end position="465"/>
    </location>
</feature>
<evidence type="ECO:0000313" key="5">
    <source>
        <dbReference type="Proteomes" id="UP001497522"/>
    </source>
</evidence>
<feature type="domain" description="WRC" evidence="3">
    <location>
        <begin position="748"/>
        <end position="793"/>
    </location>
</feature>
<feature type="region of interest" description="Disordered" evidence="2">
    <location>
        <begin position="496"/>
        <end position="529"/>
    </location>
</feature>
<gene>
    <name evidence="4" type="ORF">CSSPJE1EN2_LOCUS22240</name>
</gene>
<feature type="region of interest" description="Disordered" evidence="2">
    <location>
        <begin position="676"/>
        <end position="721"/>
    </location>
</feature>
<evidence type="ECO:0000256" key="2">
    <source>
        <dbReference type="SAM" id="MobiDB-lite"/>
    </source>
</evidence>
<dbReference type="EMBL" id="OZ023709">
    <property type="protein sequence ID" value="CAK9880841.1"/>
    <property type="molecule type" value="Genomic_DNA"/>
</dbReference>
<feature type="compositionally biased region" description="Basic and acidic residues" evidence="2">
    <location>
        <begin position="248"/>
        <end position="260"/>
    </location>
</feature>
<proteinExistence type="predicted"/>
<feature type="compositionally biased region" description="Basic and acidic residues" evidence="2">
    <location>
        <begin position="800"/>
        <end position="810"/>
    </location>
</feature>
<accession>A0ABP1BWN1</accession>
<protein>
    <recommendedName>
        <fullName evidence="3">WRC domain-containing protein</fullName>
    </recommendedName>
</protein>
<keyword evidence="1" id="KW-0539">Nucleus</keyword>
<feature type="region of interest" description="Disordered" evidence="2">
    <location>
        <begin position="246"/>
        <end position="306"/>
    </location>
</feature>
<feature type="compositionally biased region" description="Low complexity" evidence="2">
    <location>
        <begin position="447"/>
        <end position="458"/>
    </location>
</feature>
<sequence>MHASMVVNQLECCGNSSSSSLKKNKMVVSEAHAPTETSFVARSPSAAAAPPRSPYTWLDKLRFLKGFPEEPRVELSEFLTSLAVKNSTSSSLPKLPNSKTFVAAAAPPMVQQQQQQLASRTVVKASATNGIFYMDLGATEANGNASEMEIQRWGIKARTSRLNATVLPYDHHQNTTITTTVCASNCCMGGELDASTAAGIADSKQRNNSPSKLLDSSFVNAGGGAPRSCTPPQLLIQASSSPLDLFGMEDRRSSSSDSRKKLSRKGSKLSFLPQSCEQLGKEEEDEEEAAAMDSSSGERRNNKNNMQTQSVQVVKASDMNTNLVHQGRRPNPSFLPPPPPRAALLPLGCTQGVSFVSDGFKNQQQQHGVWSSEEHDRGVALESTGKEAAYKGGARSSINKKLAKRLRTTVAATSTLTAAGAASQQLKRKAVASNQMASSILERRRTGSSSGNFLNNNSRMAEKKRRANSELLLPQQMKDQACKVLKVGEPWVSVERSAERRSSTGTKSFGAGHDGGCELGKGPSPQEAPVLELASDHPSKKSKDSLVYITYQVFLQAGKTGLTAREAASRIIDCGLADIFHGLVKPRIKIGKIIRNNPYYFQAGEGRYILFEAIVGVTQTVSIPHPPTEEESAVAPLRSKPQKEIAPTPLDARKEAAAMARRNGTARYWAQMHANGWTRGQKGRNKKLEMGKSTPAPASTKISGRPAKSGDTDQKLVQSEEHAEQNLAQEQVVQGQLKHWLNDTVHIGMGRKQCRRTDGKNWQCPERAVSGTNYCGNHQYRMKQAVETKGVLRTPLLKDKDETNERHIEGYEEVEDQNTEHGNLID</sequence>
<dbReference type="PANTHER" id="PTHR34122:SF3">
    <property type="entry name" value="WRC DOMAIN-CONTAINING PROTEIN"/>
    <property type="match status" value="1"/>
</dbReference>
<name>A0ABP1BWN1_9BRYO</name>
<feature type="compositionally biased region" description="Basic and acidic residues" evidence="2">
    <location>
        <begin position="708"/>
        <end position="721"/>
    </location>
</feature>
<dbReference type="InterPro" id="IPR014977">
    <property type="entry name" value="WRC_dom"/>
</dbReference>
<organism evidence="4 5">
    <name type="scientific">Sphagnum jensenii</name>
    <dbReference type="NCBI Taxonomy" id="128206"/>
    <lineage>
        <taxon>Eukaryota</taxon>
        <taxon>Viridiplantae</taxon>
        <taxon>Streptophyta</taxon>
        <taxon>Embryophyta</taxon>
        <taxon>Bryophyta</taxon>
        <taxon>Sphagnophytina</taxon>
        <taxon>Sphagnopsida</taxon>
        <taxon>Sphagnales</taxon>
        <taxon>Sphagnaceae</taxon>
        <taxon>Sphagnum</taxon>
    </lineage>
</organism>
<dbReference type="Pfam" id="PF08879">
    <property type="entry name" value="WRC"/>
    <property type="match status" value="1"/>
</dbReference>
<evidence type="ECO:0000259" key="3">
    <source>
        <dbReference type="PROSITE" id="PS51667"/>
    </source>
</evidence>
<reference evidence="4" key="1">
    <citation type="submission" date="2024-03" db="EMBL/GenBank/DDBJ databases">
        <authorList>
            <consortium name="ELIXIR-Norway"/>
            <consortium name="Elixir Norway"/>
        </authorList>
    </citation>
    <scope>NUCLEOTIDE SEQUENCE</scope>
</reference>
<evidence type="ECO:0000256" key="1">
    <source>
        <dbReference type="ARBA" id="ARBA00023242"/>
    </source>
</evidence>
<dbReference type="PANTHER" id="PTHR34122">
    <property type="entry name" value="EXPRESSED PROTEIN-RELATED"/>
    <property type="match status" value="1"/>
</dbReference>
<evidence type="ECO:0000313" key="4">
    <source>
        <dbReference type="EMBL" id="CAK9880841.1"/>
    </source>
</evidence>
<keyword evidence="5" id="KW-1185">Reference proteome</keyword>
<feature type="region of interest" description="Disordered" evidence="2">
    <location>
        <begin position="203"/>
        <end position="233"/>
    </location>
</feature>
<dbReference type="Proteomes" id="UP001497522">
    <property type="component" value="Chromosome 8"/>
</dbReference>
<dbReference type="PROSITE" id="PS51667">
    <property type="entry name" value="WRC"/>
    <property type="match status" value="1"/>
</dbReference>
<feature type="region of interest" description="Disordered" evidence="2">
    <location>
        <begin position="800"/>
        <end position="826"/>
    </location>
</feature>